<dbReference type="InterPro" id="IPR036291">
    <property type="entry name" value="NAD(P)-bd_dom_sf"/>
</dbReference>
<dbReference type="Pfam" id="PF00106">
    <property type="entry name" value="adh_short"/>
    <property type="match status" value="1"/>
</dbReference>
<comment type="similarity">
    <text evidence="1">Belongs to the short-chain dehydrogenases/reductases (SDR) family.</text>
</comment>
<accession>A0A5S9Q6Y8</accession>
<reference evidence="4 5" key="1">
    <citation type="submission" date="2019-11" db="EMBL/GenBank/DDBJ databases">
        <authorList>
            <person name="Holert J."/>
        </authorList>
    </citation>
    <scope>NUCLEOTIDE SEQUENCE [LARGE SCALE GENOMIC DNA]</scope>
    <source>
        <strain evidence="4">SB11_3</strain>
    </source>
</reference>
<dbReference type="GO" id="GO:0016020">
    <property type="term" value="C:membrane"/>
    <property type="evidence" value="ECO:0007669"/>
    <property type="project" value="TreeGrafter"/>
</dbReference>
<evidence type="ECO:0000256" key="1">
    <source>
        <dbReference type="ARBA" id="ARBA00006484"/>
    </source>
</evidence>
<evidence type="ECO:0000313" key="3">
    <source>
        <dbReference type="EMBL" id="CAA0112805.1"/>
    </source>
</evidence>
<keyword evidence="2 4" id="KW-0560">Oxidoreductase</keyword>
<dbReference type="OrthoDB" id="9810734at2"/>
<name>A0A5S9Q6Y8_9GAMM</name>
<dbReference type="EMBL" id="CACSIO010000015">
    <property type="protein sequence ID" value="CAA0113038.1"/>
    <property type="molecule type" value="Genomic_DNA"/>
</dbReference>
<dbReference type="AlphaFoldDB" id="A0A5S9Q6Y8"/>
<dbReference type="PANTHER" id="PTHR44196">
    <property type="entry name" value="DEHYDROGENASE/REDUCTASE SDR FAMILY MEMBER 7B"/>
    <property type="match status" value="1"/>
</dbReference>
<evidence type="ECO:0000313" key="4">
    <source>
        <dbReference type="EMBL" id="CAA0113038.1"/>
    </source>
</evidence>
<dbReference type="PIRSF" id="PIRSF000126">
    <property type="entry name" value="11-beta-HSD1"/>
    <property type="match status" value="1"/>
</dbReference>
<evidence type="ECO:0000313" key="5">
    <source>
        <dbReference type="Proteomes" id="UP000441399"/>
    </source>
</evidence>
<dbReference type="GO" id="GO:0004316">
    <property type="term" value="F:3-oxoacyl-[acyl-carrier-protein] reductase (NADPH) activity"/>
    <property type="evidence" value="ECO:0007669"/>
    <property type="project" value="UniProtKB-EC"/>
</dbReference>
<evidence type="ECO:0000256" key="2">
    <source>
        <dbReference type="ARBA" id="ARBA00023002"/>
    </source>
</evidence>
<dbReference type="EMBL" id="CACSIO010000014">
    <property type="protein sequence ID" value="CAA0112805.1"/>
    <property type="molecule type" value="Genomic_DNA"/>
</dbReference>
<dbReference type="Proteomes" id="UP000441399">
    <property type="component" value="Unassembled WGS sequence"/>
</dbReference>
<protein>
    <submittedName>
        <fullName evidence="4">3-oxoacyl-[acyl-carrier-protein] reductase FabG</fullName>
        <ecNumber evidence="4">1.1.1.100</ecNumber>
    </submittedName>
</protein>
<dbReference type="SUPFAM" id="SSF51735">
    <property type="entry name" value="NAD(P)-binding Rossmann-fold domains"/>
    <property type="match status" value="1"/>
</dbReference>
<dbReference type="PRINTS" id="PR00081">
    <property type="entry name" value="GDHRDH"/>
</dbReference>
<dbReference type="Gene3D" id="3.40.50.720">
    <property type="entry name" value="NAD(P)-binding Rossmann-like Domain"/>
    <property type="match status" value="1"/>
</dbReference>
<dbReference type="EC" id="1.1.1.100" evidence="4"/>
<keyword evidence="5" id="KW-1185">Reference proteome</keyword>
<dbReference type="InterPro" id="IPR002347">
    <property type="entry name" value="SDR_fam"/>
</dbReference>
<dbReference type="PANTHER" id="PTHR44196:SF1">
    <property type="entry name" value="DEHYDROGENASE_REDUCTASE SDR FAMILY MEMBER 7B"/>
    <property type="match status" value="1"/>
</dbReference>
<organism evidence="4 5">
    <name type="scientific">BD1-7 clade bacterium</name>
    <dbReference type="NCBI Taxonomy" id="2029982"/>
    <lineage>
        <taxon>Bacteria</taxon>
        <taxon>Pseudomonadati</taxon>
        <taxon>Pseudomonadota</taxon>
        <taxon>Gammaproteobacteria</taxon>
        <taxon>Cellvibrionales</taxon>
        <taxon>Spongiibacteraceae</taxon>
        <taxon>BD1-7 clade</taxon>
    </lineage>
</organism>
<sequence>MTKSVFITGASEGLGRCFALHFARQGYRVTAVARNEERLKSLVKELSAINAHQHNYIKADLSVDAGHQQCQDALEKTHYDVLINNAGFSYFGEFKDSCLNDELAVMKVNIECLMKLAHTYMKHAKRGDALINLSSLTYYLPTPVQPSYVASKNWIASFSESLWYQGRAQGVYVQGLCPGIAKTQFVDRAGAIKHRNLLDLIAVSPETVVSASYRALEKRKGPIVLPGIADKLMAGIMTLLPRRASVWLMGKVGDMAF</sequence>
<proteinExistence type="inferred from homology"/>
<gene>
    <name evidence="4" type="primary">fabG_8</name>
    <name evidence="3" type="synonym">fabG_7</name>
    <name evidence="3" type="ORF">OPDIPICF_04659</name>
    <name evidence="4" type="ORF">OPDIPICF_04680</name>
</gene>